<evidence type="ECO:0000313" key="2">
    <source>
        <dbReference type="EMBL" id="CAB4684007.1"/>
    </source>
</evidence>
<reference evidence="1" key="1">
    <citation type="submission" date="2020-05" db="EMBL/GenBank/DDBJ databases">
        <authorList>
            <person name="Chiriac C."/>
            <person name="Salcher M."/>
            <person name="Ghai R."/>
            <person name="Kavagutti S V."/>
        </authorList>
    </citation>
    <scope>NUCLEOTIDE SEQUENCE</scope>
</reference>
<gene>
    <name evidence="1" type="ORF">UFOPK2342_00272</name>
    <name evidence="2" type="ORF">UFOPK2423_00140</name>
    <name evidence="3" type="ORF">UFOPK3266_00443</name>
</gene>
<accession>A0A6J6M6F8</accession>
<organism evidence="1">
    <name type="scientific">freshwater metagenome</name>
    <dbReference type="NCBI Taxonomy" id="449393"/>
    <lineage>
        <taxon>unclassified sequences</taxon>
        <taxon>metagenomes</taxon>
        <taxon>ecological metagenomes</taxon>
    </lineage>
</organism>
<proteinExistence type="predicted"/>
<dbReference type="EMBL" id="CAEZXN010000002">
    <property type="protein sequence ID" value="CAB4684007.1"/>
    <property type="molecule type" value="Genomic_DNA"/>
</dbReference>
<dbReference type="InterPro" id="IPR043758">
    <property type="entry name" value="DUF5703"/>
</dbReference>
<dbReference type="EMBL" id="CAEZXB010000003">
    <property type="protein sequence ID" value="CAB4668325.1"/>
    <property type="molecule type" value="Genomic_DNA"/>
</dbReference>
<dbReference type="AlphaFoldDB" id="A0A6J6M6F8"/>
<evidence type="ECO:0000313" key="1">
    <source>
        <dbReference type="EMBL" id="CAB4668325.1"/>
    </source>
</evidence>
<dbReference type="Pfam" id="PF18963">
    <property type="entry name" value="DUF5703"/>
    <property type="match status" value="1"/>
</dbReference>
<sequence>MKSRKQVKAVAKQQSVLEYRTITVPKDFPRSAVKSMLVEEAELHHWTLDKVQIRHDGKRIITLRRRIIRAIRIDFG</sequence>
<name>A0A6J6M6F8_9ZZZZ</name>
<protein>
    <submittedName>
        <fullName evidence="1">Unannotated protein</fullName>
    </submittedName>
</protein>
<dbReference type="EMBL" id="CAFBAA010000007">
    <property type="protein sequence ID" value="CAB4841663.1"/>
    <property type="molecule type" value="Genomic_DNA"/>
</dbReference>
<evidence type="ECO:0000313" key="3">
    <source>
        <dbReference type="EMBL" id="CAB4841663.1"/>
    </source>
</evidence>